<sequence length="252" mass="28004">MKQEEVISLLEQIAPPEIADDFDCGRIGMILDLLFTKNREINKIAVTLDVTDEVLQKAAAFKADLLICHHTPLFHPIMTIPEFLAKRLKIAFDNNISIYTMHTNYDNAEGGINTALADIFNVRNTCMTDFGIIGDIDPIESKDFAKLVSEKLNTPLLYAGDKTVQKVMICGGSCLNRHALAIAKANCVDAFLSSELRHSDVLRERGDMTIIDAGHYATENPGMRVLAERLNKEIGDRVEILFIEDDPGLKSV</sequence>
<dbReference type="GO" id="GO:0046872">
    <property type="term" value="F:metal ion binding"/>
    <property type="evidence" value="ECO:0007669"/>
    <property type="project" value="UniProtKB-KW"/>
</dbReference>
<reference evidence="4 5" key="1">
    <citation type="submission" date="2023-07" db="EMBL/GenBank/DDBJ databases">
        <title>Closed genoem sequence of Methanomicrococcus sp. Hf6.</title>
        <authorList>
            <person name="Poehlein A."/>
            <person name="Protasov E."/>
            <person name="Platt K."/>
            <person name="Reeh H."/>
            <person name="Daniel R."/>
            <person name="Brune A."/>
        </authorList>
    </citation>
    <scope>NUCLEOTIDE SEQUENCE [LARGE SCALE GENOMIC DNA]</scope>
    <source>
        <strain evidence="4 5">Hf6</strain>
    </source>
</reference>
<protein>
    <submittedName>
        <fullName evidence="4">GTP cyclohydrolase 1 type 2</fullName>
    </submittedName>
</protein>
<comment type="similarity">
    <text evidence="1">Belongs to the GTP cyclohydrolase I type 2/NIF3 family.</text>
</comment>
<organism evidence="4 5">
    <name type="scientific">Methanimicrococcus hongohii</name>
    <dbReference type="NCBI Taxonomy" id="3028295"/>
    <lineage>
        <taxon>Archaea</taxon>
        <taxon>Methanobacteriati</taxon>
        <taxon>Methanobacteriota</taxon>
        <taxon>Stenosarchaea group</taxon>
        <taxon>Methanomicrobia</taxon>
        <taxon>Methanosarcinales</taxon>
        <taxon>Methanosarcinaceae</taxon>
        <taxon>Methanimicrococcus</taxon>
    </lineage>
</organism>
<evidence type="ECO:0000256" key="1">
    <source>
        <dbReference type="ARBA" id="ARBA00006964"/>
    </source>
</evidence>
<gene>
    <name evidence="4" type="ORF">MmiHf6_08090</name>
</gene>
<dbReference type="SUPFAM" id="SSF102705">
    <property type="entry name" value="NIF3 (NGG1p interacting factor 3)-like"/>
    <property type="match status" value="1"/>
</dbReference>
<feature type="binding site" evidence="3">
    <location>
        <position position="70"/>
    </location>
    <ligand>
        <name>a divalent metal cation</name>
        <dbReference type="ChEBI" id="CHEBI:60240"/>
        <label>1</label>
    </ligand>
</feature>
<dbReference type="Gene3D" id="3.40.1390.30">
    <property type="entry name" value="NIF3 (NGG1p interacting factor 3)-like"/>
    <property type="match status" value="2"/>
</dbReference>
<dbReference type="EMBL" id="CP131059">
    <property type="protein sequence ID" value="WNY23502.1"/>
    <property type="molecule type" value="Genomic_DNA"/>
</dbReference>
<dbReference type="KEGG" id="mehf:MmiHf6_08090"/>
<dbReference type="InterPro" id="IPR002678">
    <property type="entry name" value="DUF34/NIF3"/>
</dbReference>
<keyword evidence="2 3" id="KW-0479">Metal-binding</keyword>
<feature type="binding site" evidence="3">
    <location>
        <position position="219"/>
    </location>
    <ligand>
        <name>a divalent metal cation</name>
        <dbReference type="ChEBI" id="CHEBI:60240"/>
        <label>1</label>
    </ligand>
</feature>
<evidence type="ECO:0000313" key="5">
    <source>
        <dbReference type="Proteomes" id="UP001302978"/>
    </source>
</evidence>
<dbReference type="Proteomes" id="UP001302978">
    <property type="component" value="Chromosome"/>
</dbReference>
<feature type="binding site" evidence="3">
    <location>
        <position position="106"/>
    </location>
    <ligand>
        <name>a divalent metal cation</name>
        <dbReference type="ChEBI" id="CHEBI:60240"/>
        <label>1</label>
    </ligand>
</feature>
<name>A0AA96UZE0_9EURY</name>
<evidence type="ECO:0000313" key="4">
    <source>
        <dbReference type="EMBL" id="WNY23502.1"/>
    </source>
</evidence>
<feature type="binding site" evidence="3">
    <location>
        <position position="69"/>
    </location>
    <ligand>
        <name>a divalent metal cation</name>
        <dbReference type="ChEBI" id="CHEBI:60240"/>
        <label>1</label>
    </ligand>
</feature>
<dbReference type="PANTHER" id="PTHR13799:SF14">
    <property type="entry name" value="GTP CYCLOHYDROLASE 1 TYPE 2 HOMOLOG"/>
    <property type="match status" value="1"/>
</dbReference>
<dbReference type="NCBIfam" id="TIGR00486">
    <property type="entry name" value="YbgI_SA1388"/>
    <property type="match status" value="1"/>
</dbReference>
<dbReference type="FunFam" id="3.40.1390.30:FF:000001">
    <property type="entry name" value="GTP cyclohydrolase 1 type 2"/>
    <property type="match status" value="1"/>
</dbReference>
<dbReference type="GeneID" id="85195333"/>
<evidence type="ECO:0000256" key="3">
    <source>
        <dbReference type="PIRSR" id="PIRSR602678-1"/>
    </source>
</evidence>
<keyword evidence="5" id="KW-1185">Reference proteome</keyword>
<proteinExistence type="inferred from homology"/>
<dbReference type="InterPro" id="IPR036069">
    <property type="entry name" value="DUF34/NIF3_sf"/>
</dbReference>
<dbReference type="Pfam" id="PF01784">
    <property type="entry name" value="DUF34_NIF3"/>
    <property type="match status" value="1"/>
</dbReference>
<dbReference type="PANTHER" id="PTHR13799">
    <property type="entry name" value="NGG1 INTERACTING FACTOR 3"/>
    <property type="match status" value="1"/>
</dbReference>
<dbReference type="RefSeq" id="WP_316558526.1">
    <property type="nucleotide sequence ID" value="NZ_CP131059.1"/>
</dbReference>
<dbReference type="AlphaFoldDB" id="A0AA96UZE0"/>
<dbReference type="GO" id="GO:0005737">
    <property type="term" value="C:cytoplasm"/>
    <property type="evidence" value="ECO:0007669"/>
    <property type="project" value="TreeGrafter"/>
</dbReference>
<evidence type="ECO:0000256" key="2">
    <source>
        <dbReference type="ARBA" id="ARBA00022723"/>
    </source>
</evidence>
<accession>A0AA96UZE0</accession>
<feature type="binding site" evidence="3">
    <location>
        <position position="215"/>
    </location>
    <ligand>
        <name>a divalent metal cation</name>
        <dbReference type="ChEBI" id="CHEBI:60240"/>
        <label>2</label>
    </ligand>
</feature>